<dbReference type="PANTHER" id="PTHR23346">
    <property type="entry name" value="TRANSLATIONAL ACTIVATOR GCN1-RELATED"/>
    <property type="match status" value="1"/>
</dbReference>
<dbReference type="InterPro" id="IPR011989">
    <property type="entry name" value="ARM-like"/>
</dbReference>
<dbReference type="GO" id="GO:0006417">
    <property type="term" value="P:regulation of translation"/>
    <property type="evidence" value="ECO:0007669"/>
    <property type="project" value="TreeGrafter"/>
</dbReference>
<feature type="domain" description="Stalled ribosome sensor GCN1-like N-terminal" evidence="3">
    <location>
        <begin position="74"/>
        <end position="199"/>
    </location>
</feature>
<evidence type="ECO:0000313" key="5">
    <source>
        <dbReference type="Proteomes" id="UP001196413"/>
    </source>
</evidence>
<keyword evidence="2" id="KW-0677">Repeat</keyword>
<feature type="non-terminal residue" evidence="4">
    <location>
        <position position="1"/>
    </location>
</feature>
<dbReference type="Proteomes" id="UP001196413">
    <property type="component" value="Unassembled WGS sequence"/>
</dbReference>
<name>A0AAD5QFR2_PARTN</name>
<gene>
    <name evidence="4" type="ORF">KIN20_000001</name>
</gene>
<reference evidence="4" key="1">
    <citation type="submission" date="2021-06" db="EMBL/GenBank/DDBJ databases">
        <title>Parelaphostrongylus tenuis whole genome reference sequence.</title>
        <authorList>
            <person name="Garwood T.J."/>
            <person name="Larsen P.A."/>
            <person name="Fountain-Jones N.M."/>
            <person name="Garbe J.R."/>
            <person name="Macchietto M.G."/>
            <person name="Kania S.A."/>
            <person name="Gerhold R.W."/>
            <person name="Richards J.E."/>
            <person name="Wolf T.M."/>
        </authorList>
    </citation>
    <scope>NUCLEOTIDE SEQUENCE</scope>
    <source>
        <strain evidence="4">MNPRO001-30</strain>
        <tissue evidence="4">Meninges</tissue>
    </source>
</reference>
<dbReference type="EMBL" id="JAHQIW010000001">
    <property type="protein sequence ID" value="KAJ1345461.1"/>
    <property type="molecule type" value="Genomic_DNA"/>
</dbReference>
<dbReference type="Gene3D" id="1.25.10.10">
    <property type="entry name" value="Leucine-rich Repeat Variant"/>
    <property type="match status" value="1"/>
</dbReference>
<proteinExistence type="inferred from homology"/>
<organism evidence="4 5">
    <name type="scientific">Parelaphostrongylus tenuis</name>
    <name type="common">Meningeal worm</name>
    <dbReference type="NCBI Taxonomy" id="148309"/>
    <lineage>
        <taxon>Eukaryota</taxon>
        <taxon>Metazoa</taxon>
        <taxon>Ecdysozoa</taxon>
        <taxon>Nematoda</taxon>
        <taxon>Chromadorea</taxon>
        <taxon>Rhabditida</taxon>
        <taxon>Rhabditina</taxon>
        <taxon>Rhabditomorpha</taxon>
        <taxon>Strongyloidea</taxon>
        <taxon>Metastrongylidae</taxon>
        <taxon>Parelaphostrongylus</taxon>
    </lineage>
</organism>
<sequence length="499" mass="55723">ISALGNLAYYCSICPKASKIFERKLRTLSSGDKQAKRIRESVSEICKDASCLKKMLCFVSFLFLVDNRIDHDLFIDLFSKTILFSKSRPEDFVIKICDKGLSRISSESFHNLLLPNIKKSLLRSPEIAVFGVVRVIESIKFSIDDCFSDLLNGLSPCLTSTSEELSSTAVSVVVKMASKVEAPATEKVVGYLMELLSGARSPEQRVIILEGLAKCGVTDEEDCVFEKIASSVVTKLATPDIEGNEIIVTAQWNVVVAWAKRLPQNSQALITVFKNAPLFHSSVRHIGYRSLAKIFTICKLKTIPSDSEPAIVAAVMKLGSSNYDKVWNAVIEYNGFLKDKVLSQVGTEDAVVWVELAEKVMLERPSSDSLTTYPPLILKTITILLFWPSWQVRKRAGLCLERILRIEKARFAEALASEIFTETINGSVDQTFRKVKHNQSDSSLTVPGEWYVQVLRQLLLTEGPELDELAIHTLLLASVQRLVEVDGSVWLRWMHSQGR</sequence>
<evidence type="ECO:0000259" key="3">
    <source>
        <dbReference type="Pfam" id="PF24993"/>
    </source>
</evidence>
<evidence type="ECO:0000256" key="1">
    <source>
        <dbReference type="ARBA" id="ARBA00007366"/>
    </source>
</evidence>
<dbReference type="GO" id="GO:0034198">
    <property type="term" value="P:cellular response to amino acid starvation"/>
    <property type="evidence" value="ECO:0007669"/>
    <property type="project" value="TreeGrafter"/>
</dbReference>
<dbReference type="GO" id="GO:0019887">
    <property type="term" value="F:protein kinase regulator activity"/>
    <property type="evidence" value="ECO:0007669"/>
    <property type="project" value="TreeGrafter"/>
</dbReference>
<dbReference type="SUPFAM" id="SSF48371">
    <property type="entry name" value="ARM repeat"/>
    <property type="match status" value="1"/>
</dbReference>
<dbReference type="GO" id="GO:0005829">
    <property type="term" value="C:cytosol"/>
    <property type="evidence" value="ECO:0007669"/>
    <property type="project" value="TreeGrafter"/>
</dbReference>
<dbReference type="InterPro" id="IPR016024">
    <property type="entry name" value="ARM-type_fold"/>
</dbReference>
<dbReference type="PANTHER" id="PTHR23346:SF7">
    <property type="entry name" value="STALLED RIBOSOME SENSOR GCN1"/>
    <property type="match status" value="1"/>
</dbReference>
<dbReference type="Pfam" id="PF24993">
    <property type="entry name" value="GNC1_N"/>
    <property type="match status" value="1"/>
</dbReference>
<protein>
    <recommendedName>
        <fullName evidence="3">Stalled ribosome sensor GCN1-like N-terminal domain-containing protein</fullName>
    </recommendedName>
</protein>
<keyword evidence="5" id="KW-1185">Reference proteome</keyword>
<comment type="similarity">
    <text evidence="1">Belongs to the GCN1 family.</text>
</comment>
<dbReference type="InterPro" id="IPR056810">
    <property type="entry name" value="GNC1-like_N"/>
</dbReference>
<evidence type="ECO:0000313" key="4">
    <source>
        <dbReference type="EMBL" id="KAJ1345461.1"/>
    </source>
</evidence>
<accession>A0AAD5QFR2</accession>
<evidence type="ECO:0000256" key="2">
    <source>
        <dbReference type="ARBA" id="ARBA00022737"/>
    </source>
</evidence>
<comment type="caution">
    <text evidence="4">The sequence shown here is derived from an EMBL/GenBank/DDBJ whole genome shotgun (WGS) entry which is preliminary data.</text>
</comment>
<dbReference type="AlphaFoldDB" id="A0AAD5QFR2"/>